<dbReference type="PANTHER" id="PTHR15491">
    <property type="match status" value="1"/>
</dbReference>
<dbReference type="EMBL" id="JADWDJ010000005">
    <property type="protein sequence ID" value="KAG5281594.1"/>
    <property type="molecule type" value="Genomic_DNA"/>
</dbReference>
<feature type="compositionally biased region" description="Acidic residues" evidence="6">
    <location>
        <begin position="407"/>
        <end position="423"/>
    </location>
</feature>
<feature type="compositionally biased region" description="Basic residues" evidence="6">
    <location>
        <begin position="436"/>
        <end position="448"/>
    </location>
</feature>
<dbReference type="GO" id="GO:0005634">
    <property type="term" value="C:nucleus"/>
    <property type="evidence" value="ECO:0007669"/>
    <property type="project" value="UniProtKB-SubCell"/>
</dbReference>
<feature type="compositionally biased region" description="Polar residues" evidence="6">
    <location>
        <begin position="29"/>
        <end position="56"/>
    </location>
</feature>
<evidence type="ECO:0000256" key="1">
    <source>
        <dbReference type="ARBA" id="ARBA00004123"/>
    </source>
</evidence>
<name>A0AAV6H3H5_9TELE</name>
<dbReference type="InterPro" id="IPR000690">
    <property type="entry name" value="Matrin/U1-C_Znf_C2H2"/>
</dbReference>
<keyword evidence="9" id="KW-1185">Reference proteome</keyword>
<organism evidence="8 9">
    <name type="scientific">Alosa alosa</name>
    <name type="common">allis shad</name>
    <dbReference type="NCBI Taxonomy" id="278164"/>
    <lineage>
        <taxon>Eukaryota</taxon>
        <taxon>Metazoa</taxon>
        <taxon>Chordata</taxon>
        <taxon>Craniata</taxon>
        <taxon>Vertebrata</taxon>
        <taxon>Euteleostomi</taxon>
        <taxon>Actinopterygii</taxon>
        <taxon>Neopterygii</taxon>
        <taxon>Teleostei</taxon>
        <taxon>Clupei</taxon>
        <taxon>Clupeiformes</taxon>
        <taxon>Clupeoidei</taxon>
        <taxon>Clupeidae</taxon>
        <taxon>Alosa</taxon>
    </lineage>
</organism>
<dbReference type="PROSITE" id="PS00028">
    <property type="entry name" value="ZINC_FINGER_C2H2_1"/>
    <property type="match status" value="1"/>
</dbReference>
<dbReference type="AlphaFoldDB" id="A0AAV6H3H5"/>
<comment type="subcellular location">
    <subcellularLocation>
        <location evidence="1">Nucleus</location>
    </subcellularLocation>
</comment>
<evidence type="ECO:0000313" key="9">
    <source>
        <dbReference type="Proteomes" id="UP000823561"/>
    </source>
</evidence>
<gene>
    <name evidence="8" type="ORF">AALO_G00074100</name>
</gene>
<feature type="compositionally biased region" description="Basic and acidic residues" evidence="6">
    <location>
        <begin position="57"/>
        <end position="69"/>
    </location>
</feature>
<accession>A0AAV6H3H5</accession>
<dbReference type="PROSITE" id="PS50171">
    <property type="entry name" value="ZF_MATRIN"/>
    <property type="match status" value="1"/>
</dbReference>
<feature type="region of interest" description="Disordered" evidence="6">
    <location>
        <begin position="1"/>
        <end position="148"/>
    </location>
</feature>
<keyword evidence="2" id="KW-0479">Metal-binding</keyword>
<dbReference type="SMART" id="SM00451">
    <property type="entry name" value="ZnF_U1"/>
    <property type="match status" value="3"/>
</dbReference>
<protein>
    <recommendedName>
        <fullName evidence="7">Matrin-type domain-containing protein</fullName>
    </recommendedName>
</protein>
<dbReference type="InterPro" id="IPR026811">
    <property type="entry name" value="CIZ1"/>
</dbReference>
<evidence type="ECO:0000259" key="7">
    <source>
        <dbReference type="PROSITE" id="PS50171"/>
    </source>
</evidence>
<dbReference type="InterPro" id="IPR013087">
    <property type="entry name" value="Znf_C2H2_type"/>
</dbReference>
<dbReference type="GO" id="GO:0003676">
    <property type="term" value="F:nucleic acid binding"/>
    <property type="evidence" value="ECO:0007669"/>
    <property type="project" value="InterPro"/>
</dbReference>
<dbReference type="InterPro" id="IPR056345">
    <property type="entry name" value="Znf-C2H2_CIZ1"/>
</dbReference>
<dbReference type="Pfam" id="PF23330">
    <property type="entry name" value="zf-C2H2_14"/>
    <property type="match status" value="1"/>
</dbReference>
<feature type="region of interest" description="Disordered" evidence="6">
    <location>
        <begin position="394"/>
        <end position="538"/>
    </location>
</feature>
<dbReference type="Gene3D" id="3.30.160.60">
    <property type="entry name" value="Classic Zinc Finger"/>
    <property type="match status" value="2"/>
</dbReference>
<proteinExistence type="predicted"/>
<reference evidence="8" key="1">
    <citation type="submission" date="2020-10" db="EMBL/GenBank/DDBJ databases">
        <title>Chromosome-scale genome assembly of the Allis shad, Alosa alosa.</title>
        <authorList>
            <person name="Margot Z."/>
            <person name="Christophe K."/>
            <person name="Cabau C."/>
            <person name="Louis A."/>
            <person name="Berthelot C."/>
            <person name="Parey E."/>
            <person name="Roest Crollius H."/>
            <person name="Montfort J."/>
            <person name="Robinson-Rechavi M."/>
            <person name="Bucao C."/>
            <person name="Bouchez O."/>
            <person name="Gislard M."/>
            <person name="Lluch J."/>
            <person name="Milhes M."/>
            <person name="Lampietro C."/>
            <person name="Lopez Roques C."/>
            <person name="Donnadieu C."/>
            <person name="Braasch I."/>
            <person name="Desvignes T."/>
            <person name="Postlethwait J."/>
            <person name="Bobe J."/>
            <person name="Guiguen Y."/>
        </authorList>
    </citation>
    <scope>NUCLEOTIDE SEQUENCE</scope>
    <source>
        <strain evidence="8">M-15738</strain>
        <tissue evidence="8">Blood</tissue>
    </source>
</reference>
<dbReference type="SMART" id="SM00355">
    <property type="entry name" value="ZnF_C2H2"/>
    <property type="match status" value="3"/>
</dbReference>
<sequence length="538" mass="59959">MAGVRSSILRPPHHAAPPVAPVRGVRASFTPSSYPHSQTNSTNSYPHSRTNSTNQDSAKRLAESKREGTEMTGQGTEMTGQGTGAQGSASITEGKAGTPGQSEAAEKSGQTGCPQEERPHIKPPMENAVSRTCSENPRDSLENDAMSPPSLQAEKCAEETRAAEVLGVGSSLKVTIQQTNESRAFSTGLEEPANHSQDSDQNSASSRFLCYICNTTCCNQQEFQSHMNSLQHQRRLMEIQHMSSTCLAQLLPSLTDHRVCRPSLQRWCTTCQCHFSGDLVEHRRTKEHKMCKHSSRPFCTMCTRHFRTPRKFVEHMKSREHKQRVEELQEERGPELLDELITVDAVGCFEGSSFVVPVAGFLCRLCHKFYHFESTALQSHCRSLRHFQNLQKYRRRRRRSQLPQEERQEEEEEEEEHQEEEEEEKHSALAAASRGKASRRKHPAKRSRTQTDTGPEPHAAGADQTGWVDAAKRSCVQLHGDDLSQDSGLQGSEMDIRGEGGGVHPRPCDPPDRAEVLCDPPDRAEVLCDPPRPGRGSV</sequence>
<dbReference type="GO" id="GO:0008270">
    <property type="term" value="F:zinc ion binding"/>
    <property type="evidence" value="ECO:0007669"/>
    <property type="project" value="UniProtKB-KW"/>
</dbReference>
<keyword evidence="3" id="KW-0863">Zinc-finger</keyword>
<evidence type="ECO:0000256" key="6">
    <source>
        <dbReference type="SAM" id="MobiDB-lite"/>
    </source>
</evidence>
<dbReference type="SUPFAM" id="SSF57667">
    <property type="entry name" value="beta-beta-alpha zinc fingers"/>
    <property type="match status" value="2"/>
</dbReference>
<evidence type="ECO:0000256" key="4">
    <source>
        <dbReference type="ARBA" id="ARBA00022833"/>
    </source>
</evidence>
<evidence type="ECO:0000256" key="3">
    <source>
        <dbReference type="ARBA" id="ARBA00022771"/>
    </source>
</evidence>
<keyword evidence="4" id="KW-0862">Zinc</keyword>
<dbReference type="PANTHER" id="PTHR15491:SF12">
    <property type="entry name" value="CDKN1A INTERACTING ZINC FINGER PROTEIN 1B ISOFORM X1-RELATED"/>
    <property type="match status" value="1"/>
</dbReference>
<feature type="compositionally biased region" description="Low complexity" evidence="6">
    <location>
        <begin position="70"/>
        <end position="80"/>
    </location>
</feature>
<evidence type="ECO:0000256" key="5">
    <source>
        <dbReference type="ARBA" id="ARBA00023242"/>
    </source>
</evidence>
<dbReference type="InterPro" id="IPR003604">
    <property type="entry name" value="Matrin/U1-like-C_Znf_C2H2"/>
</dbReference>
<dbReference type="Proteomes" id="UP000823561">
    <property type="component" value="Chromosome 5"/>
</dbReference>
<evidence type="ECO:0000256" key="2">
    <source>
        <dbReference type="ARBA" id="ARBA00022723"/>
    </source>
</evidence>
<evidence type="ECO:0000313" key="8">
    <source>
        <dbReference type="EMBL" id="KAG5281594.1"/>
    </source>
</evidence>
<dbReference type="InterPro" id="IPR036236">
    <property type="entry name" value="Znf_C2H2_sf"/>
</dbReference>
<keyword evidence="5" id="KW-0539">Nucleus</keyword>
<feature type="compositionally biased region" description="Basic and acidic residues" evidence="6">
    <location>
        <begin position="506"/>
        <end position="526"/>
    </location>
</feature>
<feature type="domain" description="Matrin-type" evidence="7">
    <location>
        <begin position="361"/>
        <end position="392"/>
    </location>
</feature>
<comment type="caution">
    <text evidence="8">The sequence shown here is derived from an EMBL/GenBank/DDBJ whole genome shotgun (WGS) entry which is preliminary data.</text>
</comment>